<comment type="caution">
    <text evidence="1">The sequence shown here is derived from an EMBL/GenBank/DDBJ whole genome shotgun (WGS) entry which is preliminary data.</text>
</comment>
<dbReference type="Proteomes" id="UP001489897">
    <property type="component" value="Unassembled WGS sequence"/>
</dbReference>
<proteinExistence type="predicted"/>
<evidence type="ECO:0000313" key="1">
    <source>
        <dbReference type="EMBL" id="MEM5426784.1"/>
    </source>
</evidence>
<dbReference type="RefSeq" id="WP_342950339.1">
    <property type="nucleotide sequence ID" value="NZ_JAYMRV010000023.1"/>
</dbReference>
<organism evidence="1 2">
    <name type="scientific">Paraburkholderia ferrariae</name>
    <dbReference type="NCBI Taxonomy" id="386056"/>
    <lineage>
        <taxon>Bacteria</taxon>
        <taxon>Pseudomonadati</taxon>
        <taxon>Pseudomonadota</taxon>
        <taxon>Betaproteobacteria</taxon>
        <taxon>Burkholderiales</taxon>
        <taxon>Burkholderiaceae</taxon>
        <taxon>Paraburkholderia</taxon>
    </lineage>
</organism>
<reference evidence="1 2" key="1">
    <citation type="submission" date="2024-01" db="EMBL/GenBank/DDBJ databases">
        <title>The diversity of rhizobia nodulating Mimosa spp. in eleven states of Brazil covering several biomes is determined by host plant, location, and edaphic factors.</title>
        <authorList>
            <person name="Rouws L."/>
            <person name="Barauna A."/>
            <person name="Beukes C."/>
            <person name="De Faria S.M."/>
            <person name="Gross E."/>
            <person name="Dos Reis Junior F.B."/>
            <person name="Simon M."/>
            <person name="Maluk M."/>
            <person name="Odee D.W."/>
            <person name="Kenicer G."/>
            <person name="Young J.P.W."/>
            <person name="Reis V.M."/>
            <person name="Zilli J."/>
            <person name="James E.K."/>
        </authorList>
    </citation>
    <scope>NUCLEOTIDE SEQUENCE [LARGE SCALE GENOMIC DNA]</scope>
    <source>
        <strain evidence="1 2">JPY167</strain>
    </source>
</reference>
<sequence length="61" mass="6615">MLSDAGLQVRDNIAVASGINGYTPAAGLEAIEYRFTDVLVKQAYSWRVVAARMRRETAGAI</sequence>
<gene>
    <name evidence="1" type="ORF">VSR73_38285</name>
</gene>
<keyword evidence="2" id="KW-1185">Reference proteome</keyword>
<name>A0ABU9S394_9BURK</name>
<evidence type="ECO:0000313" key="2">
    <source>
        <dbReference type="Proteomes" id="UP001489897"/>
    </source>
</evidence>
<dbReference type="EMBL" id="JAYMRV010000023">
    <property type="protein sequence ID" value="MEM5426784.1"/>
    <property type="molecule type" value="Genomic_DNA"/>
</dbReference>
<accession>A0ABU9S394</accession>
<protein>
    <submittedName>
        <fullName evidence="1">Uncharacterized protein</fullName>
    </submittedName>
</protein>